<reference evidence="10 11" key="1">
    <citation type="submission" date="2018-12" db="EMBL/GenBank/DDBJ databases">
        <title>The Draft Genome Sequence of the Soil Bacterium Pedobacter tournemirensis R1.</title>
        <authorList>
            <person name="He J."/>
        </authorList>
    </citation>
    <scope>NUCLEOTIDE SEQUENCE [LARGE SCALE GENOMIC DNA]</scope>
    <source>
        <strain evidence="10 11">R1</strain>
    </source>
</reference>
<reference evidence="9 12" key="2">
    <citation type="submission" date="2019-09" db="EMBL/GenBank/DDBJ databases">
        <title>Pararcticibacter amylolyticus gen. nov., sp. nov., isolated from a rottenly hemp rope, and reclassification of Pedobacter tournemirensis as Pararcticibacter tournemirensis comb. nov.</title>
        <authorList>
            <person name="Cai Y."/>
        </authorList>
    </citation>
    <scope>NUCLEOTIDE SEQUENCE [LARGE SCALE GENOMIC DNA]</scope>
    <source>
        <strain evidence="9 12">TF5-37.2-LB10</strain>
    </source>
</reference>
<dbReference type="GO" id="GO:2000143">
    <property type="term" value="P:negative regulation of DNA-templated transcription initiation"/>
    <property type="evidence" value="ECO:0007669"/>
    <property type="project" value="TreeGrafter"/>
</dbReference>
<evidence type="ECO:0000313" key="12">
    <source>
        <dbReference type="Proteomes" id="UP000322918"/>
    </source>
</evidence>
<proteinExistence type="inferred from homology"/>
<comment type="subcellular location">
    <subcellularLocation>
        <location evidence="7">Cytoplasm</location>
        <location evidence="7">Nucleoid</location>
    </subcellularLocation>
</comment>
<dbReference type="EMBL" id="RXOC01000003">
    <property type="protein sequence ID" value="RXF71212.1"/>
    <property type="molecule type" value="Genomic_DNA"/>
</dbReference>
<comment type="caution">
    <text evidence="10">The sequence shown here is derived from an EMBL/GenBank/DDBJ whole genome shotgun (WGS) entry which is preliminary data.</text>
</comment>
<dbReference type="CDD" id="cd16320">
    <property type="entry name" value="MraZ_N"/>
    <property type="match status" value="1"/>
</dbReference>
<dbReference type="InterPro" id="IPR035642">
    <property type="entry name" value="MraZ_N"/>
</dbReference>
<dbReference type="InterPro" id="IPR003444">
    <property type="entry name" value="MraZ"/>
</dbReference>
<comment type="subunit">
    <text evidence="7">Forms oligomers.</text>
</comment>
<evidence type="ECO:0000256" key="4">
    <source>
        <dbReference type="ARBA" id="ARBA00023015"/>
    </source>
</evidence>
<feature type="domain" description="SpoVT-AbrB" evidence="8">
    <location>
        <begin position="7"/>
        <end position="53"/>
    </location>
</feature>
<evidence type="ECO:0000259" key="8">
    <source>
        <dbReference type="PROSITE" id="PS51740"/>
    </source>
</evidence>
<comment type="similarity">
    <text evidence="7">Belongs to the MraZ family.</text>
</comment>
<dbReference type="InterPro" id="IPR038619">
    <property type="entry name" value="MraZ_sf"/>
</dbReference>
<dbReference type="HAMAP" id="MF_01008">
    <property type="entry name" value="MraZ"/>
    <property type="match status" value="1"/>
</dbReference>
<organism evidence="10 11">
    <name type="scientific">Arcticibacter tournemirensis</name>
    <dbReference type="NCBI Taxonomy" id="699437"/>
    <lineage>
        <taxon>Bacteria</taxon>
        <taxon>Pseudomonadati</taxon>
        <taxon>Bacteroidota</taxon>
        <taxon>Sphingobacteriia</taxon>
        <taxon>Sphingobacteriales</taxon>
        <taxon>Sphingobacteriaceae</taxon>
        <taxon>Arcticibacter</taxon>
    </lineage>
</organism>
<evidence type="ECO:0000256" key="5">
    <source>
        <dbReference type="ARBA" id="ARBA00023125"/>
    </source>
</evidence>
<feature type="domain" description="SpoVT-AbrB" evidence="8">
    <location>
        <begin position="82"/>
        <end position="125"/>
    </location>
</feature>
<dbReference type="CDD" id="cd16321">
    <property type="entry name" value="MraZ_C"/>
    <property type="match status" value="1"/>
</dbReference>
<evidence type="ECO:0000256" key="2">
    <source>
        <dbReference type="ARBA" id="ARBA00022490"/>
    </source>
</evidence>
<keyword evidence="12" id="KW-1185">Reference proteome</keyword>
<name>A0A4V1KIM5_9SPHI</name>
<dbReference type="Pfam" id="PF02381">
    <property type="entry name" value="MraZ"/>
    <property type="match status" value="2"/>
</dbReference>
<dbReference type="PANTHER" id="PTHR34701">
    <property type="entry name" value="TRANSCRIPTIONAL REGULATOR MRAZ"/>
    <property type="match status" value="1"/>
</dbReference>
<dbReference type="RefSeq" id="WP_128768458.1">
    <property type="nucleotide sequence ID" value="NZ_RXOC01000003.1"/>
</dbReference>
<evidence type="ECO:0000256" key="1">
    <source>
        <dbReference type="ARBA" id="ARBA00013860"/>
    </source>
</evidence>
<dbReference type="GO" id="GO:0009295">
    <property type="term" value="C:nucleoid"/>
    <property type="evidence" value="ECO:0007669"/>
    <property type="project" value="UniProtKB-SubCell"/>
</dbReference>
<keyword evidence="3" id="KW-0677">Repeat</keyword>
<evidence type="ECO:0000256" key="7">
    <source>
        <dbReference type="HAMAP-Rule" id="MF_01008"/>
    </source>
</evidence>
<dbReference type="InterPro" id="IPR020603">
    <property type="entry name" value="MraZ_dom"/>
</dbReference>
<dbReference type="Proteomes" id="UP000322918">
    <property type="component" value="Unassembled WGS sequence"/>
</dbReference>
<dbReference type="InterPro" id="IPR007159">
    <property type="entry name" value="SpoVT-AbrB_dom"/>
</dbReference>
<dbReference type="EMBL" id="VWNE01000020">
    <property type="protein sequence ID" value="KAA8481909.1"/>
    <property type="molecule type" value="Genomic_DNA"/>
</dbReference>
<dbReference type="InterPro" id="IPR035644">
    <property type="entry name" value="MraZ_C"/>
</dbReference>
<dbReference type="GO" id="GO:0005737">
    <property type="term" value="C:cytoplasm"/>
    <property type="evidence" value="ECO:0007669"/>
    <property type="project" value="UniProtKB-UniRule"/>
</dbReference>
<dbReference type="OrthoDB" id="9807753at2"/>
<dbReference type="Gene3D" id="3.40.1550.20">
    <property type="entry name" value="Transcriptional regulator MraZ domain"/>
    <property type="match status" value="1"/>
</dbReference>
<evidence type="ECO:0000313" key="11">
    <source>
        <dbReference type="Proteomes" id="UP000290848"/>
    </source>
</evidence>
<keyword evidence="6 7" id="KW-0804">Transcription</keyword>
<dbReference type="Proteomes" id="UP000290848">
    <property type="component" value="Unassembled WGS sequence"/>
</dbReference>
<evidence type="ECO:0000256" key="3">
    <source>
        <dbReference type="ARBA" id="ARBA00022737"/>
    </source>
</evidence>
<keyword evidence="2 7" id="KW-0963">Cytoplasm</keyword>
<gene>
    <name evidence="7 10" type="primary">mraZ</name>
    <name evidence="10" type="ORF">EKH83_05830</name>
    <name evidence="9" type="ORF">F1649_13420</name>
</gene>
<accession>A0A4V1KIM5</accession>
<protein>
    <recommendedName>
        <fullName evidence="1 7">Transcriptional regulator MraZ</fullName>
    </recommendedName>
</protein>
<dbReference type="AlphaFoldDB" id="A0A4V1KIM5"/>
<dbReference type="InterPro" id="IPR037914">
    <property type="entry name" value="SpoVT-AbrB_sf"/>
</dbReference>
<dbReference type="NCBIfam" id="TIGR00242">
    <property type="entry name" value="division/cell wall cluster transcriptional repressor MraZ"/>
    <property type="match status" value="1"/>
</dbReference>
<evidence type="ECO:0000256" key="6">
    <source>
        <dbReference type="ARBA" id="ARBA00023163"/>
    </source>
</evidence>
<dbReference type="SUPFAM" id="SSF89447">
    <property type="entry name" value="AbrB/MazE/MraZ-like"/>
    <property type="match status" value="1"/>
</dbReference>
<evidence type="ECO:0000313" key="9">
    <source>
        <dbReference type="EMBL" id="KAA8481909.1"/>
    </source>
</evidence>
<keyword evidence="4 7" id="KW-0805">Transcription regulation</keyword>
<dbReference type="PROSITE" id="PS51740">
    <property type="entry name" value="SPOVT_ABRB"/>
    <property type="match status" value="2"/>
</dbReference>
<keyword evidence="5 7" id="KW-0238">DNA-binding</keyword>
<dbReference type="GO" id="GO:0000976">
    <property type="term" value="F:transcription cis-regulatory region binding"/>
    <property type="evidence" value="ECO:0007669"/>
    <property type="project" value="TreeGrafter"/>
</dbReference>
<dbReference type="PANTHER" id="PTHR34701:SF1">
    <property type="entry name" value="TRANSCRIPTIONAL REGULATOR MRAZ"/>
    <property type="match status" value="1"/>
</dbReference>
<evidence type="ECO:0000313" key="10">
    <source>
        <dbReference type="EMBL" id="RXF71212.1"/>
    </source>
</evidence>
<sequence>MSHFLGEFECKLDTKGRLMIPAGLRKQMPEVERDGLVVNRGFEKHLVIYSRKEWDKIMEDLSKLNQYEKKTRDFIRYFTRGATDLALDAAGRVLLPKSLLEYAGIAADAVLSSQLNKIEVWAKDAYDAQMDNEPENFALLAEEVMGSAGRRADA</sequence>
<dbReference type="GO" id="GO:0003700">
    <property type="term" value="F:DNA-binding transcription factor activity"/>
    <property type="evidence" value="ECO:0007669"/>
    <property type="project" value="UniProtKB-UniRule"/>
</dbReference>